<dbReference type="Pfam" id="PF13087">
    <property type="entry name" value="AAA_12"/>
    <property type="match status" value="1"/>
</dbReference>
<dbReference type="Gene3D" id="3.40.50.300">
    <property type="entry name" value="P-loop containing nucleotide triphosphate hydrolases"/>
    <property type="match status" value="1"/>
</dbReference>
<dbReference type="EMBL" id="JAVHNS010000003">
    <property type="protein sequence ID" value="KAK6360612.1"/>
    <property type="molecule type" value="Genomic_DNA"/>
</dbReference>
<feature type="domain" description="DNA2/NAM7 helicase-like C-terminal" evidence="1">
    <location>
        <begin position="45"/>
        <end position="134"/>
    </location>
</feature>
<evidence type="ECO:0000313" key="3">
    <source>
        <dbReference type="Proteomes" id="UP001373714"/>
    </source>
</evidence>
<gene>
    <name evidence="2" type="ORF">TWF730_006748</name>
</gene>
<keyword evidence="3" id="KW-1185">Reference proteome</keyword>
<evidence type="ECO:0000259" key="1">
    <source>
        <dbReference type="Pfam" id="PF13087"/>
    </source>
</evidence>
<accession>A0AAV9VF61</accession>
<name>A0AAV9VF61_9PEZI</name>
<dbReference type="AlphaFoldDB" id="A0AAV9VF61"/>
<protein>
    <recommendedName>
        <fullName evidence="1">DNA2/NAM7 helicase-like C-terminal domain-containing protein</fullName>
    </recommendedName>
</protein>
<dbReference type="Proteomes" id="UP001373714">
    <property type="component" value="Unassembled WGS sequence"/>
</dbReference>
<dbReference type="InterPro" id="IPR027417">
    <property type="entry name" value="P-loop_NTPase"/>
</dbReference>
<proteinExistence type="predicted"/>
<reference evidence="2 3" key="1">
    <citation type="submission" date="2019-10" db="EMBL/GenBank/DDBJ databases">
        <authorList>
            <person name="Palmer J.M."/>
        </authorList>
    </citation>
    <scope>NUCLEOTIDE SEQUENCE [LARGE SCALE GENOMIC DNA]</scope>
    <source>
        <strain evidence="2 3">TWF730</strain>
    </source>
</reference>
<sequence>MASKDEKSKVNLRSIMLEFNPPINVTPPVPIDARSRINRPGLESQAKFRSKSNHEEALAVRRVYCVLNKMGAPPGTVAVLTPYSGQRSHLTTMLQKEIDESLIVATFEEYQLRRDIVLDSLVRSNNTYEVCIYKTLRWFYGLQAKG</sequence>
<dbReference type="InterPro" id="IPR041679">
    <property type="entry name" value="DNA2/NAM7-like_C"/>
</dbReference>
<evidence type="ECO:0000313" key="2">
    <source>
        <dbReference type="EMBL" id="KAK6360612.1"/>
    </source>
</evidence>
<comment type="caution">
    <text evidence="2">The sequence shown here is derived from an EMBL/GenBank/DDBJ whole genome shotgun (WGS) entry which is preliminary data.</text>
</comment>
<organism evidence="2 3">
    <name type="scientific">Orbilia blumenaviensis</name>
    <dbReference type="NCBI Taxonomy" id="1796055"/>
    <lineage>
        <taxon>Eukaryota</taxon>
        <taxon>Fungi</taxon>
        <taxon>Dikarya</taxon>
        <taxon>Ascomycota</taxon>
        <taxon>Pezizomycotina</taxon>
        <taxon>Orbiliomycetes</taxon>
        <taxon>Orbiliales</taxon>
        <taxon>Orbiliaceae</taxon>
        <taxon>Orbilia</taxon>
    </lineage>
</organism>